<gene>
    <name evidence="4" type="ORF">FA15DRAFT_663862</name>
</gene>
<dbReference type="GO" id="GO:0006888">
    <property type="term" value="P:endoplasmic reticulum to Golgi vesicle-mediated transport"/>
    <property type="evidence" value="ECO:0007669"/>
    <property type="project" value="TreeGrafter"/>
</dbReference>
<keyword evidence="5" id="KW-1185">Reference proteome</keyword>
<feature type="coiled-coil region" evidence="1">
    <location>
        <begin position="176"/>
        <end position="203"/>
    </location>
</feature>
<dbReference type="Gene3D" id="1.10.357.150">
    <property type="match status" value="1"/>
</dbReference>
<dbReference type="PANTHER" id="PTHR12205:SF0">
    <property type="entry name" value="CENTROMERE_KINETOCHORE PROTEIN ZW10 HOMOLOG"/>
    <property type="match status" value="1"/>
</dbReference>
<dbReference type="Proteomes" id="UP000307440">
    <property type="component" value="Unassembled WGS sequence"/>
</dbReference>
<dbReference type="InterPro" id="IPR055148">
    <property type="entry name" value="ZW10_C_2"/>
</dbReference>
<accession>A0A5C3LCK8</accession>
<evidence type="ECO:0000259" key="3">
    <source>
        <dbReference type="Pfam" id="PF22766"/>
    </source>
</evidence>
<evidence type="ECO:0000313" key="5">
    <source>
        <dbReference type="Proteomes" id="UP000307440"/>
    </source>
</evidence>
<feature type="compositionally biased region" description="Acidic residues" evidence="2">
    <location>
        <begin position="452"/>
        <end position="465"/>
    </location>
</feature>
<dbReference type="GO" id="GO:1990423">
    <property type="term" value="C:RZZ complex"/>
    <property type="evidence" value="ECO:0007669"/>
    <property type="project" value="TreeGrafter"/>
</dbReference>
<keyword evidence="1" id="KW-0175">Coiled coil</keyword>
<dbReference type="STRING" id="230819.A0A5C3LCK8"/>
<proteinExistence type="predicted"/>
<reference evidence="4 5" key="1">
    <citation type="journal article" date="2019" name="Nat. Ecol. Evol.">
        <title>Megaphylogeny resolves global patterns of mushroom evolution.</title>
        <authorList>
            <person name="Varga T."/>
            <person name="Krizsan K."/>
            <person name="Foldi C."/>
            <person name="Dima B."/>
            <person name="Sanchez-Garcia M."/>
            <person name="Sanchez-Ramirez S."/>
            <person name="Szollosi G.J."/>
            <person name="Szarkandi J.G."/>
            <person name="Papp V."/>
            <person name="Albert L."/>
            <person name="Andreopoulos W."/>
            <person name="Angelini C."/>
            <person name="Antonin V."/>
            <person name="Barry K.W."/>
            <person name="Bougher N.L."/>
            <person name="Buchanan P."/>
            <person name="Buyck B."/>
            <person name="Bense V."/>
            <person name="Catcheside P."/>
            <person name="Chovatia M."/>
            <person name="Cooper J."/>
            <person name="Damon W."/>
            <person name="Desjardin D."/>
            <person name="Finy P."/>
            <person name="Geml J."/>
            <person name="Haridas S."/>
            <person name="Hughes K."/>
            <person name="Justo A."/>
            <person name="Karasinski D."/>
            <person name="Kautmanova I."/>
            <person name="Kiss B."/>
            <person name="Kocsube S."/>
            <person name="Kotiranta H."/>
            <person name="LaButti K.M."/>
            <person name="Lechner B.E."/>
            <person name="Liimatainen K."/>
            <person name="Lipzen A."/>
            <person name="Lukacs Z."/>
            <person name="Mihaltcheva S."/>
            <person name="Morgado L.N."/>
            <person name="Niskanen T."/>
            <person name="Noordeloos M.E."/>
            <person name="Ohm R.A."/>
            <person name="Ortiz-Santana B."/>
            <person name="Ovrebo C."/>
            <person name="Racz N."/>
            <person name="Riley R."/>
            <person name="Savchenko A."/>
            <person name="Shiryaev A."/>
            <person name="Soop K."/>
            <person name="Spirin V."/>
            <person name="Szebenyi C."/>
            <person name="Tomsovsky M."/>
            <person name="Tulloss R.E."/>
            <person name="Uehling J."/>
            <person name="Grigoriev I.V."/>
            <person name="Vagvolgyi C."/>
            <person name="Papp T."/>
            <person name="Martin F.M."/>
            <person name="Miettinen O."/>
            <person name="Hibbett D.S."/>
            <person name="Nagy L.G."/>
        </authorList>
    </citation>
    <scope>NUCLEOTIDE SEQUENCE [LARGE SCALE GENOMIC DNA]</scope>
    <source>
        <strain evidence="4 5">CBS 121175</strain>
    </source>
</reference>
<dbReference type="OrthoDB" id="534815at2759"/>
<evidence type="ECO:0000256" key="2">
    <source>
        <dbReference type="SAM" id="MobiDB-lite"/>
    </source>
</evidence>
<dbReference type="PANTHER" id="PTHR12205">
    <property type="entry name" value="CENTROMERE/KINETOCHORE PROTEIN ZW10"/>
    <property type="match status" value="1"/>
</dbReference>
<sequence>MAFEIPQHLPRNALPQDVSSKILGKIDSAVVKDLDATLATSWVAELDESISATKTRIHDRIQEDLPEFRRQLETSKFVQTRLEVLNREVERLNGRISSPDGLLPTTLERLRVHATLAQQASDATAVADSFSHLVKCKEQYTSVKSLVQQGKLPESVAASVELQETCNNSPKALKNAAVLDDLKRKLQALKARIEEQLLDALSKIIVLQPSRLTVLSEVIVRGSEESITLKAILASLSPNSLQDYLSTFRKHFISFFVENVLQQPFAIRKETSANQLVLNLIPSSPVTEPQITRLQNLALIFDFVESNIFPYLPEPNAAFILSLSKPVTTSVLNLFLSPQLPPSFGLLPPFLDLVKHAVDFEEKYVTGLLGEDKRSRPLKEWSDNLASHYERQRRTVVLNNCRSLLKDTVSQTSTFQAEIEQPMDAVFPTAVNGDGSDAWGFDEQPTANENGDAGDEDSWGLDEDDAVTKDTIGQDVGGASQNDPAEDDTWGLDDDTTMQDLGDSWGFDDDIDPEPESRQTEPPNGVQNSEEALPSSRDGDAWGFDDDVGDGEAEQPLDDTNWDDPWGEPEPKPAPESAKTPKVAKRLEKLASKNKKPANGKADHSPPPPPTISLPPPSTQKASKRKLASKPVHVPKPAAIVTKVHSPVETYRVTERTRGIVRVVEDAIAEGKQLGGSNLFSKLGSSSTPGSTLFNTATSVVDLYQALHPVLLEKPLQSLEGALQFSNDCVYLATSIDTIIEDVSGQPSLKEQLLGCRRHIEVLGDSWLQDAVERECIRHKTILKEGAQRFTYTTDQDRYDECENAMNQVLRSIKDLARRIKPILCKTKYYQVLGRFVDAALTRVSRDILGLPDITEVESHRLSELCRIFNALEGLFSENPNQSSFVVAYVPSWLKFSYLSELLEASLADVTYLFEEGALVDFDTDELVNLVKALFADTPLRTNTINQLLMAGQSPSSS</sequence>
<feature type="compositionally biased region" description="Pro residues" evidence="2">
    <location>
        <begin position="605"/>
        <end position="618"/>
    </location>
</feature>
<protein>
    <recommendedName>
        <fullName evidence="3">ZW10 C-terminal helical domain-containing protein</fullName>
    </recommendedName>
</protein>
<name>A0A5C3LCK8_COPMA</name>
<dbReference type="GO" id="GO:0007094">
    <property type="term" value="P:mitotic spindle assembly checkpoint signaling"/>
    <property type="evidence" value="ECO:0007669"/>
    <property type="project" value="TreeGrafter"/>
</dbReference>
<dbReference type="EMBL" id="ML210148">
    <property type="protein sequence ID" value="TFK29696.1"/>
    <property type="molecule type" value="Genomic_DNA"/>
</dbReference>
<feature type="compositionally biased region" description="Acidic residues" evidence="2">
    <location>
        <begin position="543"/>
        <end position="567"/>
    </location>
</feature>
<feature type="region of interest" description="Disordered" evidence="2">
    <location>
        <begin position="431"/>
        <end position="633"/>
    </location>
</feature>
<evidence type="ECO:0000313" key="4">
    <source>
        <dbReference type="EMBL" id="TFK29696.1"/>
    </source>
</evidence>
<feature type="domain" description="ZW10 C-terminal helical" evidence="3">
    <location>
        <begin position="805"/>
        <end position="947"/>
    </location>
</feature>
<evidence type="ECO:0000256" key="1">
    <source>
        <dbReference type="SAM" id="Coils"/>
    </source>
</evidence>
<feature type="compositionally biased region" description="Polar residues" evidence="2">
    <location>
        <begin position="520"/>
        <end position="530"/>
    </location>
</feature>
<dbReference type="InterPro" id="IPR046362">
    <property type="entry name" value="Zw10/DSL1_C_sf"/>
</dbReference>
<dbReference type="GO" id="GO:0005737">
    <property type="term" value="C:cytoplasm"/>
    <property type="evidence" value="ECO:0007669"/>
    <property type="project" value="GOC"/>
</dbReference>
<dbReference type="AlphaFoldDB" id="A0A5C3LCK8"/>
<organism evidence="4 5">
    <name type="scientific">Coprinopsis marcescibilis</name>
    <name type="common">Agaric fungus</name>
    <name type="synonym">Psathyrella marcescibilis</name>
    <dbReference type="NCBI Taxonomy" id="230819"/>
    <lineage>
        <taxon>Eukaryota</taxon>
        <taxon>Fungi</taxon>
        <taxon>Dikarya</taxon>
        <taxon>Basidiomycota</taxon>
        <taxon>Agaricomycotina</taxon>
        <taxon>Agaricomycetes</taxon>
        <taxon>Agaricomycetidae</taxon>
        <taxon>Agaricales</taxon>
        <taxon>Agaricineae</taxon>
        <taxon>Psathyrellaceae</taxon>
        <taxon>Coprinopsis</taxon>
    </lineage>
</organism>
<dbReference type="Pfam" id="PF22766">
    <property type="entry name" value="ZW10_C2"/>
    <property type="match status" value="1"/>
</dbReference>
<feature type="compositionally biased region" description="Acidic residues" evidence="2">
    <location>
        <begin position="484"/>
        <end position="497"/>
    </location>
</feature>